<dbReference type="Proteomes" id="UP000007110">
    <property type="component" value="Unassembled WGS sequence"/>
</dbReference>
<accession>A0A7M7HJ17</accession>
<evidence type="ECO:0000256" key="2">
    <source>
        <dbReference type="ARBA" id="ARBA00022553"/>
    </source>
</evidence>
<dbReference type="GeneID" id="586170"/>
<keyword evidence="2" id="KW-0597">Phosphoprotein</keyword>
<reference evidence="6" key="2">
    <citation type="submission" date="2021-01" db="UniProtKB">
        <authorList>
            <consortium name="EnsemblMetazoa"/>
        </authorList>
    </citation>
    <scope>IDENTIFICATION</scope>
</reference>
<dbReference type="OMA" id="CTCSKRE"/>
<sequence>MATPNPTVSSEDDDWDDYLHGMFKKLKMDPEKVKGATNYGTAASKPSSRWYNQTVKPSKKTRKSLALRSSRNRLSPYRSLLTCHGGKATCESPLIRSSTFSAQSEQGGRLAPGKMWSDAGNVKVKFASGLGKCTCSKREVPCRCDAKADGTLCKCGKKVSTCRFGSMCKSKLLTFKTLATIVEESGEVATKEKRSEKKLFSAAPPCKGGATSDVVSEKDVFTGASTLLHFSNYRAGTGFNFSPKIPLPVPTISTPYPSQSAVGSTGRTSNMPSRVLARPEYSCSQEARMAIDGLPDDTSVDDLAGYFDSIVYIPRKMSAMAEMMYT</sequence>
<proteinExistence type="predicted"/>
<dbReference type="InParanoid" id="A0A7M7HJ17"/>
<name>A0A7M7HJ17_STRPU</name>
<dbReference type="OrthoDB" id="10045817at2759"/>
<evidence type="ECO:0000256" key="4">
    <source>
        <dbReference type="ARBA" id="ARBA00031405"/>
    </source>
</evidence>
<dbReference type="RefSeq" id="XP_011663483.2">
    <property type="nucleotide sequence ID" value="XM_011665181.2"/>
</dbReference>
<evidence type="ECO:0000256" key="5">
    <source>
        <dbReference type="SAM" id="MobiDB-lite"/>
    </source>
</evidence>
<dbReference type="EnsemblMetazoa" id="XM_011665181">
    <property type="protein sequence ID" value="XP_011663483"/>
    <property type="gene ID" value="LOC586170"/>
</dbReference>
<reference evidence="7" key="1">
    <citation type="submission" date="2015-02" db="EMBL/GenBank/DDBJ databases">
        <title>Genome sequencing for Strongylocentrotus purpuratus.</title>
        <authorList>
            <person name="Murali S."/>
            <person name="Liu Y."/>
            <person name="Vee V."/>
            <person name="English A."/>
            <person name="Wang M."/>
            <person name="Skinner E."/>
            <person name="Han Y."/>
            <person name="Muzny D.M."/>
            <person name="Worley K.C."/>
            <person name="Gibbs R.A."/>
        </authorList>
    </citation>
    <scope>NUCLEOTIDE SEQUENCE</scope>
</reference>
<evidence type="ECO:0000313" key="6">
    <source>
        <dbReference type="EnsemblMetazoa" id="XP_011663483"/>
    </source>
</evidence>
<protein>
    <recommendedName>
        <fullName evidence="1">Oxidative stress-responsive serine-rich protein 1</fullName>
    </recommendedName>
    <alternativeName>
        <fullName evidence="4">Oxidative stress-responsive protein 1</fullName>
    </alternativeName>
    <alternativeName>
        <fullName evidence="3">Peroxide-inducible transcript 1 protein</fullName>
    </alternativeName>
</protein>
<feature type="region of interest" description="Disordered" evidence="5">
    <location>
        <begin position="36"/>
        <end position="68"/>
    </location>
</feature>
<dbReference type="AlphaFoldDB" id="A0A7M7HJ17"/>
<dbReference type="GO" id="GO:0070301">
    <property type="term" value="P:cellular response to hydrogen peroxide"/>
    <property type="evidence" value="ECO:0000318"/>
    <property type="project" value="GO_Central"/>
</dbReference>
<organism evidence="6 7">
    <name type="scientific">Strongylocentrotus purpuratus</name>
    <name type="common">Purple sea urchin</name>
    <dbReference type="NCBI Taxonomy" id="7668"/>
    <lineage>
        <taxon>Eukaryota</taxon>
        <taxon>Metazoa</taxon>
        <taxon>Echinodermata</taxon>
        <taxon>Eleutherozoa</taxon>
        <taxon>Echinozoa</taxon>
        <taxon>Echinoidea</taxon>
        <taxon>Euechinoidea</taxon>
        <taxon>Echinacea</taxon>
        <taxon>Camarodonta</taxon>
        <taxon>Echinidea</taxon>
        <taxon>Strongylocentrotidae</taxon>
        <taxon>Strongylocentrotus</taxon>
    </lineage>
</organism>
<dbReference type="InterPro" id="IPR008494">
    <property type="entry name" value="DUF776"/>
</dbReference>
<dbReference type="KEGG" id="spu:586170"/>
<evidence type="ECO:0000256" key="1">
    <source>
        <dbReference type="ARBA" id="ARBA00015005"/>
    </source>
</evidence>
<dbReference type="PANTHER" id="PTHR31383:SF2">
    <property type="entry name" value="OXIDATIVE STRESS-RESPONSIVE SERINE-RICH PROTEIN 1"/>
    <property type="match status" value="1"/>
</dbReference>
<dbReference type="PANTHER" id="PTHR31383">
    <property type="entry name" value="OXIDATIVE STRESS-RESPONSE SERINE-RICH PROTEIN 1"/>
    <property type="match status" value="1"/>
</dbReference>
<feature type="compositionally biased region" description="Polar residues" evidence="5">
    <location>
        <begin position="38"/>
        <end position="56"/>
    </location>
</feature>
<keyword evidence="7" id="KW-1185">Reference proteome</keyword>
<evidence type="ECO:0000256" key="3">
    <source>
        <dbReference type="ARBA" id="ARBA00029721"/>
    </source>
</evidence>
<evidence type="ECO:0000313" key="7">
    <source>
        <dbReference type="Proteomes" id="UP000007110"/>
    </source>
</evidence>